<evidence type="ECO:0000259" key="7">
    <source>
        <dbReference type="PROSITE" id="PS51387"/>
    </source>
</evidence>
<feature type="domain" description="FAD-binding PCMH-type" evidence="7">
    <location>
        <begin position="189"/>
        <end position="368"/>
    </location>
</feature>
<evidence type="ECO:0000256" key="2">
    <source>
        <dbReference type="ARBA" id="ARBA00005466"/>
    </source>
</evidence>
<dbReference type="Pfam" id="PF01565">
    <property type="entry name" value="FAD_binding_4"/>
    <property type="match status" value="1"/>
</dbReference>
<dbReference type="InterPro" id="IPR016166">
    <property type="entry name" value="FAD-bd_PCMH"/>
</dbReference>
<dbReference type="STRING" id="576137.A0A1L7XJJ2"/>
<accession>A0A1L7XJJ2</accession>
<evidence type="ECO:0000256" key="3">
    <source>
        <dbReference type="ARBA" id="ARBA00022630"/>
    </source>
</evidence>
<dbReference type="SUPFAM" id="SSF56176">
    <property type="entry name" value="FAD-binding/transporter-associated domain-like"/>
    <property type="match status" value="1"/>
</dbReference>
<reference evidence="8 9" key="1">
    <citation type="submission" date="2016-03" db="EMBL/GenBank/DDBJ databases">
        <authorList>
            <person name="Ploux O."/>
        </authorList>
    </citation>
    <scope>NUCLEOTIDE SEQUENCE [LARGE SCALE GENOMIC DNA]</scope>
    <source>
        <strain evidence="8 9">UAMH 11012</strain>
    </source>
</reference>
<evidence type="ECO:0000313" key="9">
    <source>
        <dbReference type="Proteomes" id="UP000184330"/>
    </source>
</evidence>
<sequence>MAQFIRGVIVASLASLISAQTIKVGSTVVAATPQNVAPAGAIVAVPAPLSTTSGAPLLAWESFQLTQAVLTNLTNLNLTAISSFSFPGTGSPSTASCKAFPGDANWPSPIVWDVLDLLSGGALIKTVPLAAPCYTSWPEYNATLCAAITASWNDPHLHTSDPTSTQWPLFEGLTCIPPTLGRTVTNCTLGGYASYSIEVSNVAQIQLALNFARNLNLRLVVRNTGHDFADKGIGAGALSLWTHKLNDIKFYESYTYGSYSGPAFKLGAGVHTEDVYAVAEANGVTAVGGECRTVGLAGGYIAGGGHSPMSSLVGMAADQVLSMEAVLPNGQFVTASATQNPDLFWALRGGGGSTFGVVTSVVVQAYPKIPVTTMTFDFTISATLSATTFWNGVRAYFSYFATFTDAGTYGYFNIVPNGSGGYTFTFDPFWGGNMTKPQLQTLVAPFLKDLSNLGIPVTPVFTQYASLLPAWNASFPPENVGGWTNHAASRLFPRENFTNGTLLNATLAAVRYAIEGGAILVGYNIKSATNAHANQNNSVNPAWRKTVTHFILPGLWDANASWATIQNVSETITNDWMPKWRAVSPGAGAYMAEADINEPNFQQSFYGSYYPQLYALKQQLDPYGLFYAPTGVGSEDWVVEGQLPYVPTQNGRLCKKT</sequence>
<evidence type="ECO:0000313" key="8">
    <source>
        <dbReference type="EMBL" id="CZR65188.1"/>
    </source>
</evidence>
<comment type="cofactor">
    <cofactor evidence="1">
        <name>FAD</name>
        <dbReference type="ChEBI" id="CHEBI:57692"/>
    </cofactor>
</comment>
<name>A0A1L7XJJ2_9HELO</name>
<organism evidence="8 9">
    <name type="scientific">Phialocephala subalpina</name>
    <dbReference type="NCBI Taxonomy" id="576137"/>
    <lineage>
        <taxon>Eukaryota</taxon>
        <taxon>Fungi</taxon>
        <taxon>Dikarya</taxon>
        <taxon>Ascomycota</taxon>
        <taxon>Pezizomycotina</taxon>
        <taxon>Leotiomycetes</taxon>
        <taxon>Helotiales</taxon>
        <taxon>Mollisiaceae</taxon>
        <taxon>Phialocephala</taxon>
        <taxon>Phialocephala fortinii species complex</taxon>
    </lineage>
</organism>
<dbReference type="InterPro" id="IPR016169">
    <property type="entry name" value="FAD-bd_PCMH_sub2"/>
</dbReference>
<evidence type="ECO:0000256" key="1">
    <source>
        <dbReference type="ARBA" id="ARBA00001974"/>
    </source>
</evidence>
<dbReference type="PROSITE" id="PS51387">
    <property type="entry name" value="FAD_PCMH"/>
    <property type="match status" value="1"/>
</dbReference>
<evidence type="ECO:0000256" key="5">
    <source>
        <dbReference type="ARBA" id="ARBA00023002"/>
    </source>
</evidence>
<evidence type="ECO:0000256" key="4">
    <source>
        <dbReference type="ARBA" id="ARBA00022827"/>
    </source>
</evidence>
<dbReference type="Gene3D" id="3.30.465.10">
    <property type="match status" value="1"/>
</dbReference>
<dbReference type="AlphaFoldDB" id="A0A1L7XJJ2"/>
<dbReference type="Proteomes" id="UP000184330">
    <property type="component" value="Unassembled WGS sequence"/>
</dbReference>
<keyword evidence="6" id="KW-0732">Signal</keyword>
<dbReference type="InterPro" id="IPR050416">
    <property type="entry name" value="FAD-linked_Oxidoreductase"/>
</dbReference>
<dbReference type="InterPro" id="IPR036318">
    <property type="entry name" value="FAD-bd_PCMH-like_sf"/>
</dbReference>
<proteinExistence type="inferred from homology"/>
<dbReference type="GO" id="GO:0016491">
    <property type="term" value="F:oxidoreductase activity"/>
    <property type="evidence" value="ECO:0007669"/>
    <property type="project" value="UniProtKB-KW"/>
</dbReference>
<evidence type="ECO:0000256" key="6">
    <source>
        <dbReference type="SAM" id="SignalP"/>
    </source>
</evidence>
<keyword evidence="5" id="KW-0560">Oxidoreductase</keyword>
<feature type="chain" id="PRO_5012340608" evidence="6">
    <location>
        <begin position="20"/>
        <end position="657"/>
    </location>
</feature>
<comment type="similarity">
    <text evidence="2">Belongs to the oxygen-dependent FAD-linked oxidoreductase family.</text>
</comment>
<dbReference type="EMBL" id="FJOG01000029">
    <property type="protein sequence ID" value="CZR65188.1"/>
    <property type="molecule type" value="Genomic_DNA"/>
</dbReference>
<dbReference type="GO" id="GO:0071949">
    <property type="term" value="F:FAD binding"/>
    <property type="evidence" value="ECO:0007669"/>
    <property type="project" value="InterPro"/>
</dbReference>
<dbReference type="Pfam" id="PF08031">
    <property type="entry name" value="BBE"/>
    <property type="match status" value="1"/>
</dbReference>
<dbReference type="InterPro" id="IPR006094">
    <property type="entry name" value="Oxid_FAD_bind_N"/>
</dbReference>
<dbReference type="PANTHER" id="PTHR42973">
    <property type="entry name" value="BINDING OXIDOREDUCTASE, PUTATIVE (AFU_ORTHOLOGUE AFUA_1G17690)-RELATED"/>
    <property type="match status" value="1"/>
</dbReference>
<dbReference type="InterPro" id="IPR012951">
    <property type="entry name" value="BBE"/>
</dbReference>
<protein>
    <submittedName>
        <fullName evidence="8">Related to isoamyl alcohol oxidase</fullName>
    </submittedName>
</protein>
<dbReference type="OrthoDB" id="9983560at2759"/>
<keyword evidence="9" id="KW-1185">Reference proteome</keyword>
<feature type="signal peptide" evidence="6">
    <location>
        <begin position="1"/>
        <end position="19"/>
    </location>
</feature>
<keyword evidence="4" id="KW-0274">FAD</keyword>
<keyword evidence="3" id="KW-0285">Flavoprotein</keyword>
<dbReference type="PANTHER" id="PTHR42973:SF39">
    <property type="entry name" value="FAD-BINDING PCMH-TYPE DOMAIN-CONTAINING PROTEIN"/>
    <property type="match status" value="1"/>
</dbReference>
<gene>
    <name evidence="8" type="ORF">PAC_15088</name>
</gene>